<evidence type="ECO:0000256" key="2">
    <source>
        <dbReference type="SAM" id="SignalP"/>
    </source>
</evidence>
<dbReference type="AlphaFoldDB" id="I4C1Z0"/>
<dbReference type="PIRSF" id="PIRSF017082">
    <property type="entry name" value="YflP"/>
    <property type="match status" value="1"/>
</dbReference>
<dbReference type="PANTHER" id="PTHR42928">
    <property type="entry name" value="TRICARBOXYLATE-BINDING PROTEIN"/>
    <property type="match status" value="1"/>
</dbReference>
<feature type="chain" id="PRO_5003687264" description="Tripartite tricarboxylate transporter substrate binding protein" evidence="2">
    <location>
        <begin position="25"/>
        <end position="321"/>
    </location>
</feature>
<dbReference type="Gene3D" id="3.40.190.150">
    <property type="entry name" value="Bordetella uptake gene, domain 1"/>
    <property type="match status" value="1"/>
</dbReference>
<dbReference type="STRING" id="706587.Desti_0858"/>
<dbReference type="Pfam" id="PF03401">
    <property type="entry name" value="TctC"/>
    <property type="match status" value="1"/>
</dbReference>
<dbReference type="InterPro" id="IPR005064">
    <property type="entry name" value="BUG"/>
</dbReference>
<dbReference type="Proteomes" id="UP000006055">
    <property type="component" value="Chromosome"/>
</dbReference>
<sequence length="321" mass="35520">MYLKVAAVLCALMVIVTMSTFSSAQEKYPSRPIDFICTWGVGGGADQMSRTLGKLAEPILGVPLPVSNKPGASGNTGMTDILAGRSDGYTIGVLIADTLCTIPSGQARYKFDDLEWVVRTQLAPSYLFVRKESEFKTIQDLLEYAKKNPGKIKVGVTGFGTVEDMTVRFLGSKGYKMVVVPVPSPGERYAATLGGHNEVLYEQAGDVKQYIDAGQLRPLIIFAEKRSAGFPDVPCSKELGLTIYLPQFRCVVAKKGVPPERLKILADSFKQAMDTPEWKQFEKDQYVEADSYMPPEEFGKWAKQEMEVMRSHLIEFGFIKK</sequence>
<organism evidence="3 4">
    <name type="scientific">Desulfomonile tiedjei (strain ATCC 49306 / DSM 6799 / DCB-1)</name>
    <dbReference type="NCBI Taxonomy" id="706587"/>
    <lineage>
        <taxon>Bacteria</taxon>
        <taxon>Pseudomonadati</taxon>
        <taxon>Thermodesulfobacteriota</taxon>
        <taxon>Desulfomonilia</taxon>
        <taxon>Desulfomonilales</taxon>
        <taxon>Desulfomonilaceae</taxon>
        <taxon>Desulfomonile</taxon>
    </lineage>
</organism>
<keyword evidence="4" id="KW-1185">Reference proteome</keyword>
<comment type="similarity">
    <text evidence="1">Belongs to the UPF0065 (bug) family.</text>
</comment>
<dbReference type="HOGENOM" id="CLU_045683_1_0_7"/>
<dbReference type="RefSeq" id="WP_014808737.1">
    <property type="nucleotide sequence ID" value="NC_018025.1"/>
</dbReference>
<feature type="signal peptide" evidence="2">
    <location>
        <begin position="1"/>
        <end position="24"/>
    </location>
</feature>
<proteinExistence type="inferred from homology"/>
<gene>
    <name evidence="3" type="ordered locus">Desti_0858</name>
</gene>
<evidence type="ECO:0000313" key="3">
    <source>
        <dbReference type="EMBL" id="AFM23581.1"/>
    </source>
</evidence>
<reference evidence="4" key="1">
    <citation type="submission" date="2012-06" db="EMBL/GenBank/DDBJ databases">
        <title>Complete sequence of chromosome of Desulfomonile tiedjei DSM 6799.</title>
        <authorList>
            <person name="Lucas S."/>
            <person name="Copeland A."/>
            <person name="Lapidus A."/>
            <person name="Glavina del Rio T."/>
            <person name="Dalin E."/>
            <person name="Tice H."/>
            <person name="Bruce D."/>
            <person name="Goodwin L."/>
            <person name="Pitluck S."/>
            <person name="Peters L."/>
            <person name="Ovchinnikova G."/>
            <person name="Zeytun A."/>
            <person name="Lu M."/>
            <person name="Kyrpides N."/>
            <person name="Mavromatis K."/>
            <person name="Ivanova N."/>
            <person name="Brettin T."/>
            <person name="Detter J.C."/>
            <person name="Han C."/>
            <person name="Larimer F."/>
            <person name="Land M."/>
            <person name="Hauser L."/>
            <person name="Markowitz V."/>
            <person name="Cheng J.-F."/>
            <person name="Hugenholtz P."/>
            <person name="Woyke T."/>
            <person name="Wu D."/>
            <person name="Spring S."/>
            <person name="Schroeder M."/>
            <person name="Brambilla E."/>
            <person name="Klenk H.-P."/>
            <person name="Eisen J.A."/>
        </authorList>
    </citation>
    <scope>NUCLEOTIDE SEQUENCE [LARGE SCALE GENOMIC DNA]</scope>
    <source>
        <strain evidence="4">ATCC 49306 / DSM 6799 / DCB-1</strain>
    </source>
</reference>
<protein>
    <recommendedName>
        <fullName evidence="5">Tripartite tricarboxylate transporter substrate binding protein</fullName>
    </recommendedName>
</protein>
<accession>I4C1Z0</accession>
<dbReference type="KEGG" id="dti:Desti_0858"/>
<dbReference type="Gene3D" id="3.40.190.10">
    <property type="entry name" value="Periplasmic binding protein-like II"/>
    <property type="match status" value="1"/>
</dbReference>
<evidence type="ECO:0008006" key="5">
    <source>
        <dbReference type="Google" id="ProtNLM"/>
    </source>
</evidence>
<evidence type="ECO:0000313" key="4">
    <source>
        <dbReference type="Proteomes" id="UP000006055"/>
    </source>
</evidence>
<evidence type="ECO:0000256" key="1">
    <source>
        <dbReference type="ARBA" id="ARBA00006987"/>
    </source>
</evidence>
<dbReference type="PANTHER" id="PTHR42928:SF5">
    <property type="entry name" value="BLR1237 PROTEIN"/>
    <property type="match status" value="1"/>
</dbReference>
<dbReference type="CDD" id="cd07012">
    <property type="entry name" value="PBP2_Bug_TTT"/>
    <property type="match status" value="1"/>
</dbReference>
<name>I4C1Z0_DESTA</name>
<dbReference type="SUPFAM" id="SSF53850">
    <property type="entry name" value="Periplasmic binding protein-like II"/>
    <property type="match status" value="1"/>
</dbReference>
<dbReference type="EMBL" id="CP003360">
    <property type="protein sequence ID" value="AFM23581.1"/>
    <property type="molecule type" value="Genomic_DNA"/>
</dbReference>
<dbReference type="eggNOG" id="COG3181">
    <property type="taxonomic scope" value="Bacteria"/>
</dbReference>
<dbReference type="OrthoDB" id="8677378at2"/>
<keyword evidence="2" id="KW-0732">Signal</keyword>
<dbReference type="InterPro" id="IPR042100">
    <property type="entry name" value="Bug_dom1"/>
</dbReference>